<comment type="caution">
    <text evidence="1">The sequence shown here is derived from an EMBL/GenBank/DDBJ whole genome shotgun (WGS) entry which is preliminary data.</text>
</comment>
<organism evidence="1 2">
    <name type="scientific">Leptospira broomii serovar Hurstbridge str. 5399</name>
    <dbReference type="NCBI Taxonomy" id="1049789"/>
    <lineage>
        <taxon>Bacteria</taxon>
        <taxon>Pseudomonadati</taxon>
        <taxon>Spirochaetota</taxon>
        <taxon>Spirochaetia</taxon>
        <taxon>Leptospirales</taxon>
        <taxon>Leptospiraceae</taxon>
        <taxon>Leptospira</taxon>
    </lineage>
</organism>
<evidence type="ECO:0000313" key="1">
    <source>
        <dbReference type="EMBL" id="EQA47021.1"/>
    </source>
</evidence>
<dbReference type="RefSeq" id="WP_010569359.1">
    <property type="nucleotide sequence ID" value="NZ_AHMO02000004.1"/>
</dbReference>
<accession>T0FGG8</accession>
<reference evidence="1" key="1">
    <citation type="submission" date="2013-05" db="EMBL/GenBank/DDBJ databases">
        <authorList>
            <person name="Harkins D.M."/>
            <person name="Durkin A.S."/>
            <person name="Brinkac L.M."/>
            <person name="Haft D.H."/>
            <person name="Selengut J.D."/>
            <person name="Sanka R."/>
            <person name="DePew J."/>
            <person name="Purushe J."/>
            <person name="Hartskeerl R.A."/>
            <person name="Ahmed A."/>
            <person name="van der Linden H."/>
            <person name="Goris M.G.A."/>
            <person name="Vinetz J.M."/>
            <person name="Sutton G.G."/>
            <person name="Nierman W.C."/>
            <person name="Fouts D.E."/>
        </authorList>
    </citation>
    <scope>NUCLEOTIDE SEQUENCE [LARGE SCALE GENOMIC DNA]</scope>
    <source>
        <strain evidence="1">5399</strain>
    </source>
</reference>
<dbReference type="InterPro" id="IPR007833">
    <property type="entry name" value="Capsule_polysaccharide_synth"/>
</dbReference>
<dbReference type="EMBL" id="AHMO02000004">
    <property type="protein sequence ID" value="EQA47021.1"/>
    <property type="molecule type" value="Genomic_DNA"/>
</dbReference>
<dbReference type="AlphaFoldDB" id="T0FGG8"/>
<dbReference type="GO" id="GO:0000271">
    <property type="term" value="P:polysaccharide biosynthetic process"/>
    <property type="evidence" value="ECO:0007669"/>
    <property type="project" value="InterPro"/>
</dbReference>
<evidence type="ECO:0000313" key="2">
    <source>
        <dbReference type="Proteomes" id="UP000015454"/>
    </source>
</evidence>
<dbReference type="Proteomes" id="UP000015454">
    <property type="component" value="Unassembled WGS sequence"/>
</dbReference>
<keyword evidence="2" id="KW-1185">Reference proteome</keyword>
<dbReference type="STRING" id="1049789.LEP1GSC050_0887"/>
<proteinExistence type="predicted"/>
<name>T0FGG8_9LEPT</name>
<gene>
    <name evidence="1" type="ORF">LEP1GSC050_0887</name>
</gene>
<protein>
    <submittedName>
        <fullName evidence="1">Capsule polysaccharide biosynthesis domain protein</fullName>
    </submittedName>
</protein>
<dbReference type="OrthoDB" id="314295at2"/>
<dbReference type="Pfam" id="PF05159">
    <property type="entry name" value="Capsule_synth"/>
    <property type="match status" value="1"/>
</dbReference>
<sequence length="504" mass="59651">MNLIIYGLYNSHHLPMIEDLNRAFKIEYCEIIGNSESNSIKNDFIGEYRVHDWHSISLGYSDVDWNVIAPLDQPLIESMRDCEVEVYRMMDRKSLNVATSWPYNLRKKIYYEHLRYWNHILSERKFDCFLSLNIPHEIIDFIIYWLCKKKGIATFFFYQFQSDITFLMSDWTDPFPNYERDREALYAKLKKQRSYSIELSERILLELTAQRNSNEDYVPFYMRKEKPSLGLRWFSEIREIASSLTRLTVEIFRIFLFPNIDSIYSFVTRYRIAYKVERYKNDAVRSLRELEYIPRSDDRYIYVPLHLQPELSTSPMAGRFVDQRLMLEMLAFHIPDDVLLYVKEHPNQDLSQREFGFYRDIAKIKSVRIISREFSSKNLLSNCIGVATASGTVGWEAIFRYKPVLLFGHTFFKYAPGVMKINSSDDCRRVMERLFSADFEAASETDLLVFLKILDDSIIRGNIDIEYRKESKVSYESDIEALSSSLSGKVRKLLEEGSSRSESY</sequence>
<dbReference type="GO" id="GO:0015774">
    <property type="term" value="P:polysaccharide transport"/>
    <property type="evidence" value="ECO:0007669"/>
    <property type="project" value="InterPro"/>
</dbReference>